<accession>A0A1H6VM36</accession>
<protein>
    <submittedName>
        <fullName evidence="1">Uncharacterized protein</fullName>
    </submittedName>
</protein>
<name>A0A1H6VM36_9EURY</name>
<organism evidence="1 2">
    <name type="scientific">Halohasta litchfieldiae</name>
    <dbReference type="NCBI Taxonomy" id="1073996"/>
    <lineage>
        <taxon>Archaea</taxon>
        <taxon>Methanobacteriati</taxon>
        <taxon>Methanobacteriota</taxon>
        <taxon>Stenosarchaea group</taxon>
        <taxon>Halobacteria</taxon>
        <taxon>Halobacteriales</taxon>
        <taxon>Haloferacaceae</taxon>
        <taxon>Halohasta</taxon>
    </lineage>
</organism>
<sequence>MLTWCKIFTTLFTLNSLLCPARWTLKPIWSAGRISLKSFASLEKCFLRWLSNLNTEIFEELV</sequence>
<dbReference type="Proteomes" id="UP000198888">
    <property type="component" value="Unassembled WGS sequence"/>
</dbReference>
<proteinExistence type="predicted"/>
<evidence type="ECO:0000313" key="1">
    <source>
        <dbReference type="EMBL" id="SEJ04094.1"/>
    </source>
</evidence>
<gene>
    <name evidence="1" type="ORF">SAMN05444271_11765</name>
</gene>
<dbReference type="EMBL" id="FNYR01000017">
    <property type="protein sequence ID" value="SEJ04094.1"/>
    <property type="molecule type" value="Genomic_DNA"/>
</dbReference>
<evidence type="ECO:0000313" key="2">
    <source>
        <dbReference type="Proteomes" id="UP000198888"/>
    </source>
</evidence>
<dbReference type="AlphaFoldDB" id="A0A1H6VM36"/>
<reference evidence="1 2" key="1">
    <citation type="submission" date="2016-10" db="EMBL/GenBank/DDBJ databases">
        <authorList>
            <person name="de Groot N.N."/>
        </authorList>
    </citation>
    <scope>NUCLEOTIDE SEQUENCE [LARGE SCALE GENOMIC DNA]</scope>
    <source>
        <strain evidence="1 2">DSM 22187</strain>
    </source>
</reference>
<keyword evidence="2" id="KW-1185">Reference proteome</keyword>